<dbReference type="GO" id="GO:0016747">
    <property type="term" value="F:acyltransferase activity, transferring groups other than amino-acyl groups"/>
    <property type="evidence" value="ECO:0007669"/>
    <property type="project" value="InterPro"/>
</dbReference>
<reference evidence="10" key="1">
    <citation type="submission" date="2018-05" db="EMBL/GenBank/DDBJ databases">
        <title>Draft genome of Mucuna pruriens seed.</title>
        <authorList>
            <person name="Nnadi N.E."/>
            <person name="Vos R."/>
            <person name="Hasami M.H."/>
            <person name="Devisetty U.K."/>
            <person name="Aguiy J.C."/>
        </authorList>
    </citation>
    <scope>NUCLEOTIDE SEQUENCE [LARGE SCALE GENOMIC DNA]</scope>
    <source>
        <strain evidence="10">JCA_2017</strain>
    </source>
</reference>
<dbReference type="InterPro" id="IPR019787">
    <property type="entry name" value="Znf_PHD-finger"/>
</dbReference>
<dbReference type="PROSITE" id="PS51186">
    <property type="entry name" value="GNAT"/>
    <property type="match status" value="1"/>
</dbReference>
<keyword evidence="11" id="KW-1185">Reference proteome</keyword>
<dbReference type="InterPro" id="IPR016181">
    <property type="entry name" value="Acyl_CoA_acyltransferase"/>
</dbReference>
<feature type="domain" description="N-acetyltransferase" evidence="9">
    <location>
        <begin position="960"/>
        <end position="1107"/>
    </location>
</feature>
<keyword evidence="4" id="KW-0862">Zinc</keyword>
<evidence type="ECO:0000313" key="10">
    <source>
        <dbReference type="EMBL" id="RDX83497.1"/>
    </source>
</evidence>
<proteinExistence type="predicted"/>
<dbReference type="SMART" id="SM00249">
    <property type="entry name" value="PHD"/>
    <property type="match status" value="2"/>
</dbReference>
<feature type="compositionally biased region" description="Basic and acidic residues" evidence="7">
    <location>
        <begin position="1196"/>
        <end position="1210"/>
    </location>
</feature>
<evidence type="ECO:0000256" key="3">
    <source>
        <dbReference type="ARBA" id="ARBA00022771"/>
    </source>
</evidence>
<comment type="caution">
    <text evidence="10">The sequence shown here is derived from an EMBL/GenBank/DDBJ whole genome shotgun (WGS) entry which is preliminary data.</text>
</comment>
<evidence type="ECO:0000256" key="6">
    <source>
        <dbReference type="PROSITE-ProRule" id="PRU00146"/>
    </source>
</evidence>
<dbReference type="Pfam" id="PF23209">
    <property type="entry name" value="IDM1_C"/>
    <property type="match status" value="1"/>
</dbReference>
<dbReference type="EMBL" id="QJKJ01007339">
    <property type="protein sequence ID" value="RDX83497.1"/>
    <property type="molecule type" value="Genomic_DNA"/>
</dbReference>
<dbReference type="InterPro" id="IPR001965">
    <property type="entry name" value="Znf_PHD"/>
</dbReference>
<dbReference type="Gene3D" id="3.30.40.10">
    <property type="entry name" value="Zinc/RING finger domain, C3HC4 (zinc finger)"/>
    <property type="match status" value="2"/>
</dbReference>
<dbReference type="GO" id="GO:0005634">
    <property type="term" value="C:nucleus"/>
    <property type="evidence" value="ECO:0007669"/>
    <property type="project" value="UniProtKB-SubCell"/>
</dbReference>
<dbReference type="InterPro" id="IPR000182">
    <property type="entry name" value="GNAT_dom"/>
</dbReference>
<dbReference type="SUPFAM" id="SSF57903">
    <property type="entry name" value="FYVE/PHD zinc finger"/>
    <property type="match status" value="1"/>
</dbReference>
<evidence type="ECO:0000256" key="2">
    <source>
        <dbReference type="ARBA" id="ARBA00022723"/>
    </source>
</evidence>
<feature type="compositionally biased region" description="Polar residues" evidence="7">
    <location>
        <begin position="1225"/>
        <end position="1243"/>
    </location>
</feature>
<dbReference type="Pfam" id="PF00628">
    <property type="entry name" value="PHD"/>
    <property type="match status" value="1"/>
</dbReference>
<feature type="region of interest" description="Disordered" evidence="7">
    <location>
        <begin position="1158"/>
        <end position="1180"/>
    </location>
</feature>
<dbReference type="PANTHER" id="PTHR46508">
    <property type="entry name" value="PHD FINGER FAMILY PROTEIN"/>
    <property type="match status" value="1"/>
</dbReference>
<evidence type="ECO:0000256" key="7">
    <source>
        <dbReference type="SAM" id="MobiDB-lite"/>
    </source>
</evidence>
<dbReference type="Pfam" id="PF16135">
    <property type="entry name" value="TDBD"/>
    <property type="match status" value="1"/>
</dbReference>
<evidence type="ECO:0000256" key="5">
    <source>
        <dbReference type="ARBA" id="ARBA00023242"/>
    </source>
</evidence>
<dbReference type="InterPro" id="IPR032308">
    <property type="entry name" value="TDBD"/>
</dbReference>
<evidence type="ECO:0000256" key="4">
    <source>
        <dbReference type="ARBA" id="ARBA00022833"/>
    </source>
</evidence>
<accession>A0A371FYU8</accession>
<feature type="region of interest" description="Disordered" evidence="7">
    <location>
        <begin position="244"/>
        <end position="273"/>
    </location>
</feature>
<evidence type="ECO:0000256" key="1">
    <source>
        <dbReference type="ARBA" id="ARBA00004123"/>
    </source>
</evidence>
<keyword evidence="2" id="KW-0479">Metal-binding</keyword>
<keyword evidence="3 6" id="KW-0863">Zinc-finger</keyword>
<dbReference type="InterPro" id="IPR056511">
    <property type="entry name" value="IDM1_C"/>
</dbReference>
<dbReference type="CDD" id="cd15539">
    <property type="entry name" value="PHD1_AIRE"/>
    <property type="match status" value="1"/>
</dbReference>
<gene>
    <name evidence="10" type="primary">IDM1</name>
    <name evidence="10" type="ORF">CR513_35574</name>
</gene>
<feature type="region of interest" description="Disordered" evidence="7">
    <location>
        <begin position="1196"/>
        <end position="1254"/>
    </location>
</feature>
<dbReference type="Gene3D" id="3.40.630.30">
    <property type="match status" value="1"/>
</dbReference>
<organism evidence="10 11">
    <name type="scientific">Mucuna pruriens</name>
    <name type="common">Velvet bean</name>
    <name type="synonym">Dolichos pruriens</name>
    <dbReference type="NCBI Taxonomy" id="157652"/>
    <lineage>
        <taxon>Eukaryota</taxon>
        <taxon>Viridiplantae</taxon>
        <taxon>Streptophyta</taxon>
        <taxon>Embryophyta</taxon>
        <taxon>Tracheophyta</taxon>
        <taxon>Spermatophyta</taxon>
        <taxon>Magnoliopsida</taxon>
        <taxon>eudicotyledons</taxon>
        <taxon>Gunneridae</taxon>
        <taxon>Pentapetalae</taxon>
        <taxon>rosids</taxon>
        <taxon>fabids</taxon>
        <taxon>Fabales</taxon>
        <taxon>Fabaceae</taxon>
        <taxon>Papilionoideae</taxon>
        <taxon>50 kb inversion clade</taxon>
        <taxon>NPAAA clade</taxon>
        <taxon>indigoferoid/millettioid clade</taxon>
        <taxon>Phaseoleae</taxon>
        <taxon>Mucuna</taxon>
    </lineage>
</organism>
<feature type="compositionally biased region" description="Basic residues" evidence="7">
    <location>
        <begin position="660"/>
        <end position="677"/>
    </location>
</feature>
<keyword evidence="5" id="KW-0539">Nucleus</keyword>
<dbReference type="Proteomes" id="UP000257109">
    <property type="component" value="Unassembled WGS sequence"/>
</dbReference>
<dbReference type="STRING" id="157652.A0A371FYU8"/>
<dbReference type="InterPro" id="IPR013083">
    <property type="entry name" value="Znf_RING/FYVE/PHD"/>
</dbReference>
<sequence>MKEGTTVHMLISNGIEDLCNDNFEGSNEERQIFSEVFSGNDIFQSSQNCLVPGAISFEHESTKNTFKSFCSSNENSVVLHPSSSKLTHPEEDFNVIQHSKEAALGCVPESFICEDQNDEDVNVKRMKFSLHELACSRSDSEKNLSSSRPSKVVVSNLSCAPTDCDSEPIAFRLVESSKHGVISSCYLLNHNMLNKQAAKDDVDATNFNSTTADGNVAKEVSVSKASPVSQESFANRLVVTSPSTTVVKKSGSPLNPEEMPESSNMDISNSSSKLEEEDPRTILQFHIVQLLRMAGWSIEKRHRPSRRYMESVYRTPEGKPIREFTKAWRLCGQLLSVEKCNLMYRDYKEWTDISQFWSDLSSALINVEKTKTQSEDPVAILAYRWWLLDPFVVVIFVDRKIGALKKGEVVKATWSLVSSKYKVACAPINSSSGNSKQVSAGSNVDAVYQAKIRNFKSVDKQSSENYLEANKINDGDVPMDLSEENNAYGVSHGLVHSHVSDSRAMQQSECSEEEGGKISVDSVFGKDNTYSASNVILKRKLRRKCKRVSEIKMSMFYHSGMLGSTVNDQVQSLNGEACGLEEVQDYLVDNAGKKRNCRRLSSVSAIQKNIRKTNCSITGTDKSNRCQIKDDDLLVSAIFRNKVFSPKAIRGKGNSSAKSCKSRGQRKLKSQKGRCRLQPRNPSNGGKHNKDCNRIYLGARTILSWLIDNGVISLNDVIQYRNPKDNVVIKDGRITKDGIICTCCDRVLTLSEFKLHAGFTLNRPCLNIFMESGESFTLCLLQAWSAEYKARKSQNQAVHADDNDKNDDSCGLCGEGGELICCDNCPSTFHLACLSTQEIPDGNWYCTNCTCRICGNLVIDKDTSDAHDSLQCSQCEHKYHEKCLKDKDKQDGAVADPWFCGQNCQEVYSGLQSQVGLVNQVADGISSTLLRCIHDDQKVHSAQWFALKAFCNTKLAVALTIMEECFVSMFDPRTGIHMIPQVLYNWGSEFARLNFQGFYTVVLEKQDVLISVASIRVHGSTVAEMPLIATCSRYRRQGMCRLLVNAIEQMLISVKVEKLVVSAIPDLVETWTKGFGFIPVDDIEKQRLQKINLMVFPGTVLLVKPLHGKEKIEAETGLCDQSTHATDESIEVGICSEGMAITESLSQDAGNITTNKVEAKSEHEPVDGKNQSDYKVVSETSTDDITQAVDTALEAKESTDISRSSNEEKITPVSGVASEKMASDLRTSNKVGMASDSGQQSRENGCANKDGAEPGIGIVEDKNIKVGEGQENALQGHFSNLSCKTFIGNNFDTDSNIECSVMYDETAFFGTFAKSAS</sequence>
<dbReference type="SUPFAM" id="SSF55729">
    <property type="entry name" value="Acyl-CoA N-acyltransferases (Nat)"/>
    <property type="match status" value="1"/>
</dbReference>
<feature type="domain" description="PHD-type" evidence="8">
    <location>
        <begin position="807"/>
        <end position="852"/>
    </location>
</feature>
<dbReference type="PANTHER" id="PTHR46508:SF2">
    <property type="entry name" value="INCREASED DNA METHYLATION 1"/>
    <property type="match status" value="1"/>
</dbReference>
<feature type="non-terminal residue" evidence="10">
    <location>
        <position position="1"/>
    </location>
</feature>
<evidence type="ECO:0000259" key="9">
    <source>
        <dbReference type="PROSITE" id="PS51186"/>
    </source>
</evidence>
<dbReference type="PROSITE" id="PS50016">
    <property type="entry name" value="ZF_PHD_2"/>
    <property type="match status" value="1"/>
</dbReference>
<feature type="compositionally biased region" description="Low complexity" evidence="7">
    <location>
        <begin position="262"/>
        <end position="272"/>
    </location>
</feature>
<protein>
    <submittedName>
        <fullName evidence="10">Increased DNA methylation 1</fullName>
    </submittedName>
</protein>
<feature type="compositionally biased region" description="Basic and acidic residues" evidence="7">
    <location>
        <begin position="1158"/>
        <end position="1172"/>
    </location>
</feature>
<dbReference type="GO" id="GO:0008270">
    <property type="term" value="F:zinc ion binding"/>
    <property type="evidence" value="ECO:0007669"/>
    <property type="project" value="UniProtKB-KW"/>
</dbReference>
<dbReference type="InterPro" id="IPR011011">
    <property type="entry name" value="Znf_FYVE_PHD"/>
</dbReference>
<evidence type="ECO:0000313" key="11">
    <source>
        <dbReference type="Proteomes" id="UP000257109"/>
    </source>
</evidence>
<name>A0A371FYU8_MUCPR</name>
<comment type="subcellular location">
    <subcellularLocation>
        <location evidence="1">Nucleus</location>
    </subcellularLocation>
</comment>
<evidence type="ECO:0000259" key="8">
    <source>
        <dbReference type="PROSITE" id="PS50016"/>
    </source>
</evidence>
<dbReference type="OrthoDB" id="429143at2759"/>
<feature type="region of interest" description="Disordered" evidence="7">
    <location>
        <begin position="649"/>
        <end position="688"/>
    </location>
</feature>